<feature type="transmembrane region" description="Helical" evidence="1">
    <location>
        <begin position="7"/>
        <end position="29"/>
    </location>
</feature>
<sequence length="118" mass="12758">MKSSLKITISVIIGLVLILGGFGLLNGFFSGEKDAHPPCEQLPKKEKAIEALNSHQTLVEEIKALGDGIEVEVGTPCSDDKDRGLVMIIYDSKSERDAISTLLGNREGFGVPIHLVKR</sequence>
<name>A0A511UY05_9BACI</name>
<gene>
    <name evidence="2" type="ORF">CQU01_17570</name>
</gene>
<dbReference type="RefSeq" id="WP_146937805.1">
    <property type="nucleotide sequence ID" value="NZ_BJXW01000017.1"/>
</dbReference>
<evidence type="ECO:0000313" key="2">
    <source>
        <dbReference type="EMBL" id="GEN31519.1"/>
    </source>
</evidence>
<dbReference type="Proteomes" id="UP000321491">
    <property type="component" value="Unassembled WGS sequence"/>
</dbReference>
<accession>A0A511UY05</accession>
<dbReference type="OrthoDB" id="5195971at2"/>
<evidence type="ECO:0000256" key="1">
    <source>
        <dbReference type="SAM" id="Phobius"/>
    </source>
</evidence>
<keyword evidence="1" id="KW-1133">Transmembrane helix</keyword>
<dbReference type="EMBL" id="BJXW01000017">
    <property type="protein sequence ID" value="GEN31519.1"/>
    <property type="molecule type" value="Genomic_DNA"/>
</dbReference>
<dbReference type="AlphaFoldDB" id="A0A511UY05"/>
<comment type="caution">
    <text evidence="2">The sequence shown here is derived from an EMBL/GenBank/DDBJ whole genome shotgun (WGS) entry which is preliminary data.</text>
</comment>
<keyword evidence="3" id="KW-1185">Reference proteome</keyword>
<keyword evidence="1" id="KW-0812">Transmembrane</keyword>
<keyword evidence="1" id="KW-0472">Membrane</keyword>
<reference evidence="2 3" key="1">
    <citation type="submission" date="2019-07" db="EMBL/GenBank/DDBJ databases">
        <title>Whole genome shotgun sequence of Cerasibacillus quisquiliarum NBRC 102429.</title>
        <authorList>
            <person name="Hosoyama A."/>
            <person name="Uohara A."/>
            <person name="Ohji S."/>
            <person name="Ichikawa N."/>
        </authorList>
    </citation>
    <scope>NUCLEOTIDE SEQUENCE [LARGE SCALE GENOMIC DNA]</scope>
    <source>
        <strain evidence="2 3">NBRC 102429</strain>
    </source>
</reference>
<proteinExistence type="predicted"/>
<organism evidence="2 3">
    <name type="scientific">Cerasibacillus quisquiliarum</name>
    <dbReference type="NCBI Taxonomy" id="227865"/>
    <lineage>
        <taxon>Bacteria</taxon>
        <taxon>Bacillati</taxon>
        <taxon>Bacillota</taxon>
        <taxon>Bacilli</taxon>
        <taxon>Bacillales</taxon>
        <taxon>Bacillaceae</taxon>
        <taxon>Cerasibacillus</taxon>
    </lineage>
</organism>
<protein>
    <submittedName>
        <fullName evidence="2">Uncharacterized protein</fullName>
    </submittedName>
</protein>
<evidence type="ECO:0000313" key="3">
    <source>
        <dbReference type="Proteomes" id="UP000321491"/>
    </source>
</evidence>